<dbReference type="AlphaFoldDB" id="A0AAD5LR76"/>
<name>A0AAD5LR76_PYTIN</name>
<dbReference type="SUPFAM" id="SSF54001">
    <property type="entry name" value="Cysteine proteinases"/>
    <property type="match status" value="1"/>
</dbReference>
<organism evidence="5 6">
    <name type="scientific">Pythium insidiosum</name>
    <name type="common">Pythiosis disease agent</name>
    <dbReference type="NCBI Taxonomy" id="114742"/>
    <lineage>
        <taxon>Eukaryota</taxon>
        <taxon>Sar</taxon>
        <taxon>Stramenopiles</taxon>
        <taxon>Oomycota</taxon>
        <taxon>Peronosporomycetes</taxon>
        <taxon>Pythiales</taxon>
        <taxon>Pythiaceae</taxon>
        <taxon>Pythium</taxon>
    </lineage>
</organism>
<dbReference type="PROSITE" id="PS50600">
    <property type="entry name" value="ULP_PROTEASE"/>
    <property type="match status" value="1"/>
</dbReference>
<protein>
    <recommendedName>
        <fullName evidence="4">Ubiquitin-like protease family profile domain-containing protein</fullName>
    </recommendedName>
</protein>
<dbReference type="GO" id="GO:0008234">
    <property type="term" value="F:cysteine-type peptidase activity"/>
    <property type="evidence" value="ECO:0007669"/>
    <property type="project" value="InterPro"/>
</dbReference>
<feature type="domain" description="Ubiquitin-like protease family profile" evidence="4">
    <location>
        <begin position="1"/>
        <end position="105"/>
    </location>
</feature>
<comment type="caution">
    <text evidence="5">The sequence shown here is derived from an EMBL/GenBank/DDBJ whole genome shotgun (WGS) entry which is preliminary data.</text>
</comment>
<comment type="similarity">
    <text evidence="1">Belongs to the peptidase C48 family.</text>
</comment>
<dbReference type="Pfam" id="PF02902">
    <property type="entry name" value="Peptidase_C48"/>
    <property type="match status" value="1"/>
</dbReference>
<keyword evidence="6" id="KW-1185">Reference proteome</keyword>
<evidence type="ECO:0000259" key="4">
    <source>
        <dbReference type="PROSITE" id="PS50600"/>
    </source>
</evidence>
<gene>
    <name evidence="5" type="ORF">P43SY_010865</name>
</gene>
<reference evidence="5" key="1">
    <citation type="submission" date="2021-12" db="EMBL/GenBank/DDBJ databases">
        <title>Prjna785345.</title>
        <authorList>
            <person name="Rujirawat T."/>
            <person name="Krajaejun T."/>
        </authorList>
    </citation>
    <scope>NUCLEOTIDE SEQUENCE</scope>
    <source>
        <strain evidence="5">Pi057C3</strain>
    </source>
</reference>
<keyword evidence="2" id="KW-0645">Protease</keyword>
<evidence type="ECO:0000313" key="6">
    <source>
        <dbReference type="Proteomes" id="UP001209570"/>
    </source>
</evidence>
<accession>A0AAD5LR76</accession>
<evidence type="ECO:0000256" key="2">
    <source>
        <dbReference type="ARBA" id="ARBA00022670"/>
    </source>
</evidence>
<dbReference type="Proteomes" id="UP001209570">
    <property type="component" value="Unassembled WGS sequence"/>
</dbReference>
<evidence type="ECO:0000256" key="1">
    <source>
        <dbReference type="ARBA" id="ARBA00005234"/>
    </source>
</evidence>
<dbReference type="Gene3D" id="3.40.395.10">
    <property type="entry name" value="Adenoviral Proteinase, Chain A"/>
    <property type="match status" value="1"/>
</dbReference>
<evidence type="ECO:0000313" key="5">
    <source>
        <dbReference type="EMBL" id="KAJ0390272.1"/>
    </source>
</evidence>
<proteinExistence type="inferred from homology"/>
<keyword evidence="3" id="KW-0378">Hydrolase</keyword>
<sequence length="136" mass="14990">MKTDEQIDALAAQVSFMAEMSGTQHVFVPVNLNNIHWAGVLIDVTKKTIAMYDSLARQNPAARVGSIASAIQVKLTSFSTVSLNSPLQNDDANCGLFVVMKFWRAVDSTVSKVMTDTALKRRRFEVLHFILTGKAM</sequence>
<evidence type="ECO:0000256" key="3">
    <source>
        <dbReference type="ARBA" id="ARBA00022801"/>
    </source>
</evidence>
<dbReference type="InterPro" id="IPR038765">
    <property type="entry name" value="Papain-like_cys_pep_sf"/>
</dbReference>
<dbReference type="InterPro" id="IPR003653">
    <property type="entry name" value="Peptidase_C48_C"/>
</dbReference>
<dbReference type="GO" id="GO:0006508">
    <property type="term" value="P:proteolysis"/>
    <property type="evidence" value="ECO:0007669"/>
    <property type="project" value="UniProtKB-KW"/>
</dbReference>
<dbReference type="EMBL" id="JAKCXM010002358">
    <property type="protein sequence ID" value="KAJ0390272.1"/>
    <property type="molecule type" value="Genomic_DNA"/>
</dbReference>